<evidence type="ECO:0000313" key="2">
    <source>
        <dbReference type="EMBL" id="WRP14478.1"/>
    </source>
</evidence>
<evidence type="ECO:0000259" key="1">
    <source>
        <dbReference type="PROSITE" id="PS51819"/>
    </source>
</evidence>
<sequence length="123" mass="12813">MAEHSIVHVELSSTHLAQSQTFYRALFGWQSQPMGADYVVLSPPSGPTGGLTPVGGSVRPGDVVIYVSTHDIPATLARVKALGGRVVQPETEIPGVGWYALFHDPSGNLVGLLKAAGPGQEPG</sequence>
<dbReference type="InterPro" id="IPR052164">
    <property type="entry name" value="Anthracycline_SecMetBiosynth"/>
</dbReference>
<protein>
    <submittedName>
        <fullName evidence="2">VOC family protein</fullName>
    </submittedName>
</protein>
<dbReference type="InterPro" id="IPR041581">
    <property type="entry name" value="Glyoxalase_6"/>
</dbReference>
<dbReference type="Proteomes" id="UP001333102">
    <property type="component" value="Chromosome"/>
</dbReference>
<organism evidence="2 3">
    <name type="scientific">Geochorda subterranea</name>
    <dbReference type="NCBI Taxonomy" id="3109564"/>
    <lineage>
        <taxon>Bacteria</taxon>
        <taxon>Bacillati</taxon>
        <taxon>Bacillota</taxon>
        <taxon>Limnochordia</taxon>
        <taxon>Limnochordales</taxon>
        <taxon>Geochordaceae</taxon>
        <taxon>Geochorda</taxon>
    </lineage>
</organism>
<evidence type="ECO:0000313" key="3">
    <source>
        <dbReference type="Proteomes" id="UP001333102"/>
    </source>
</evidence>
<keyword evidence="3" id="KW-1185">Reference proteome</keyword>
<feature type="domain" description="VOC" evidence="1">
    <location>
        <begin position="5"/>
        <end position="115"/>
    </location>
</feature>
<gene>
    <name evidence="2" type="ORF">VLY81_13830</name>
</gene>
<reference evidence="3" key="1">
    <citation type="submission" date="2023-12" db="EMBL/GenBank/DDBJ databases">
        <title>Novel isolates from deep terrestrial aquifers shed light on the physiology and ecology of the class Limnochordia.</title>
        <authorList>
            <person name="Karnachuk O.V."/>
            <person name="Lukina A.P."/>
            <person name="Avakyan M.R."/>
            <person name="Kadnikov V."/>
            <person name="Begmatov S."/>
            <person name="Beletsky A.V."/>
            <person name="Mardanov A.V."/>
            <person name="Ravin N.V."/>
        </authorList>
    </citation>
    <scope>NUCLEOTIDE SEQUENCE [LARGE SCALE GENOMIC DNA]</scope>
    <source>
        <strain evidence="3">LN</strain>
    </source>
</reference>
<accession>A0ABZ1BPJ9</accession>
<dbReference type="Gene3D" id="3.10.180.10">
    <property type="entry name" value="2,3-Dihydroxybiphenyl 1,2-Dioxygenase, domain 1"/>
    <property type="match status" value="1"/>
</dbReference>
<dbReference type="Pfam" id="PF18029">
    <property type="entry name" value="Glyoxalase_6"/>
    <property type="match status" value="1"/>
</dbReference>
<dbReference type="RefSeq" id="WP_324668809.1">
    <property type="nucleotide sequence ID" value="NZ_CP141614.1"/>
</dbReference>
<dbReference type="PROSITE" id="PS51819">
    <property type="entry name" value="VOC"/>
    <property type="match status" value="1"/>
</dbReference>
<dbReference type="InterPro" id="IPR037523">
    <property type="entry name" value="VOC_core"/>
</dbReference>
<dbReference type="PANTHER" id="PTHR33993">
    <property type="entry name" value="GLYOXALASE-RELATED"/>
    <property type="match status" value="1"/>
</dbReference>
<name>A0ABZ1BPJ9_9FIRM</name>
<dbReference type="EMBL" id="CP141614">
    <property type="protein sequence ID" value="WRP14478.1"/>
    <property type="molecule type" value="Genomic_DNA"/>
</dbReference>
<dbReference type="CDD" id="cd07247">
    <property type="entry name" value="SgaA_N_like"/>
    <property type="match status" value="1"/>
</dbReference>
<dbReference type="SUPFAM" id="SSF54593">
    <property type="entry name" value="Glyoxalase/Bleomycin resistance protein/Dihydroxybiphenyl dioxygenase"/>
    <property type="match status" value="1"/>
</dbReference>
<dbReference type="InterPro" id="IPR029068">
    <property type="entry name" value="Glyas_Bleomycin-R_OHBP_Dase"/>
</dbReference>
<proteinExistence type="predicted"/>